<comment type="similarity">
    <text evidence="2">Belongs to the nucleobase:cation symporter-2 (NCS2) (TC 2.A.40) family.</text>
</comment>
<dbReference type="PANTHER" id="PTHR42810:SF1">
    <property type="entry name" value="PURINE PERMEASE YWDJ-RELATED"/>
    <property type="match status" value="1"/>
</dbReference>
<feature type="transmembrane region" description="Helical" evidence="7">
    <location>
        <begin position="235"/>
        <end position="256"/>
    </location>
</feature>
<dbReference type="Proteomes" id="UP000267798">
    <property type="component" value="Unassembled WGS sequence"/>
</dbReference>
<protein>
    <submittedName>
        <fullName evidence="8">Xanthine permease</fullName>
    </submittedName>
</protein>
<feature type="transmembrane region" description="Helical" evidence="7">
    <location>
        <begin position="125"/>
        <end position="145"/>
    </location>
</feature>
<organism evidence="8 9">
    <name type="scientific">Paenibacillus pinisoli</name>
    <dbReference type="NCBI Taxonomy" id="1276110"/>
    <lineage>
        <taxon>Bacteria</taxon>
        <taxon>Bacillati</taxon>
        <taxon>Bacillota</taxon>
        <taxon>Bacilli</taxon>
        <taxon>Bacillales</taxon>
        <taxon>Paenibacillaceae</taxon>
        <taxon>Paenibacillus</taxon>
    </lineage>
</organism>
<feature type="transmembrane region" description="Helical" evidence="7">
    <location>
        <begin position="157"/>
        <end position="176"/>
    </location>
</feature>
<feature type="transmembrane region" description="Helical" evidence="7">
    <location>
        <begin position="312"/>
        <end position="333"/>
    </location>
</feature>
<comment type="caution">
    <text evidence="8">The sequence shown here is derived from an EMBL/GenBank/DDBJ whole genome shotgun (WGS) entry which is preliminary data.</text>
</comment>
<evidence type="ECO:0000256" key="4">
    <source>
        <dbReference type="ARBA" id="ARBA00022692"/>
    </source>
</evidence>
<evidence type="ECO:0000256" key="6">
    <source>
        <dbReference type="ARBA" id="ARBA00023136"/>
    </source>
</evidence>
<evidence type="ECO:0000256" key="2">
    <source>
        <dbReference type="ARBA" id="ARBA00008821"/>
    </source>
</evidence>
<feature type="transmembrane region" description="Helical" evidence="7">
    <location>
        <begin position="12"/>
        <end position="34"/>
    </location>
</feature>
<dbReference type="InterPro" id="IPR006043">
    <property type="entry name" value="NCS2"/>
</dbReference>
<evidence type="ECO:0000256" key="3">
    <source>
        <dbReference type="ARBA" id="ARBA00022448"/>
    </source>
</evidence>
<feature type="transmembrane region" description="Helical" evidence="7">
    <location>
        <begin position="369"/>
        <end position="390"/>
    </location>
</feature>
<comment type="subcellular location">
    <subcellularLocation>
        <location evidence="1">Membrane</location>
        <topology evidence="1">Multi-pass membrane protein</topology>
    </subcellularLocation>
</comment>
<keyword evidence="5 7" id="KW-1133">Transmembrane helix</keyword>
<feature type="transmembrane region" description="Helical" evidence="7">
    <location>
        <begin position="40"/>
        <end position="60"/>
    </location>
</feature>
<feature type="transmembrane region" description="Helical" evidence="7">
    <location>
        <begin position="72"/>
        <end position="88"/>
    </location>
</feature>
<keyword evidence="6 7" id="KW-0472">Membrane</keyword>
<evidence type="ECO:0000313" key="9">
    <source>
        <dbReference type="Proteomes" id="UP000267798"/>
    </source>
</evidence>
<evidence type="ECO:0000256" key="7">
    <source>
        <dbReference type="SAM" id="Phobius"/>
    </source>
</evidence>
<name>A0A3A6PFT4_9BACL</name>
<dbReference type="GO" id="GO:0005886">
    <property type="term" value="C:plasma membrane"/>
    <property type="evidence" value="ECO:0007669"/>
    <property type="project" value="TreeGrafter"/>
</dbReference>
<reference evidence="8 9" key="1">
    <citation type="submission" date="2018-09" db="EMBL/GenBank/DDBJ databases">
        <title>Paenibacillus aracenensis nov. sp. isolated from a cave in southern Spain.</title>
        <authorList>
            <person name="Jurado V."/>
            <person name="Gutierrez-Patricio S."/>
            <person name="Gonzalez-Pimentel J.L."/>
            <person name="Miller A.Z."/>
            <person name="Laiz L."/>
            <person name="Saiz-Jimenez C."/>
        </authorList>
    </citation>
    <scope>NUCLEOTIDE SEQUENCE [LARGE SCALE GENOMIC DNA]</scope>
    <source>
        <strain evidence="8 9">JCM 19203</strain>
    </source>
</reference>
<dbReference type="AlphaFoldDB" id="A0A3A6PFT4"/>
<gene>
    <name evidence="8" type="ORF">D3P09_10830</name>
</gene>
<dbReference type="EMBL" id="QXQB01000002">
    <property type="protein sequence ID" value="RJX39877.1"/>
    <property type="molecule type" value="Genomic_DNA"/>
</dbReference>
<dbReference type="PANTHER" id="PTHR42810">
    <property type="entry name" value="PURINE PERMEASE C1399.01C-RELATED"/>
    <property type="match status" value="1"/>
</dbReference>
<dbReference type="NCBIfam" id="NF037981">
    <property type="entry name" value="NCS2_1"/>
    <property type="match status" value="1"/>
</dbReference>
<keyword evidence="9" id="KW-1185">Reference proteome</keyword>
<dbReference type="OrthoDB" id="5597247at2"/>
<keyword evidence="3" id="KW-0813">Transport</keyword>
<sequence length="455" mass="48459">MRSLRTLLDSLQWTFFLLTGGLVAPIVVAAAFQLSDADTISLLQRTLVVIGISSLLQVTLGHKLPILEGPAGVWWGVFILLAANLAPGSSGTELLRQMEMGLLVGGTIILLLSAFHLIRYLKQLFTPVVTGTYLLLLIFQFSSPIVKGILGVGYKDAYIHASIAAPAIATLLLTFLCGRGKTAWLRNYSALIGIAAGYGLFLLFGHIPSLPKLPDTAVLFPRLFAWGTPLFDPGIALTTLVITLPLLINMIAAIVVMEKTIGIAPADRYRRSGIVMGVNQLLSGSFSAVGCVSNSHSAGFVASTRMTKRLPFIIGCLLLIVSGFFPYLTAVLASVPVPVAFAVIFTSFAHLLSAGLKELGSVLHDEKKLTITAISLFAGVGSMFIPAASLAGLPDVLKPILNNGLVVGVLVSIVLEQTWQWKDSLSSGSGFGRWRRNPSSIERSTGHAVNDQSVL</sequence>
<dbReference type="Pfam" id="PF00860">
    <property type="entry name" value="Xan_ur_permease"/>
    <property type="match status" value="1"/>
</dbReference>
<feature type="transmembrane region" description="Helical" evidence="7">
    <location>
        <begin position="100"/>
        <end position="118"/>
    </location>
</feature>
<feature type="transmembrane region" description="Helical" evidence="7">
    <location>
        <begin position="188"/>
        <end position="207"/>
    </location>
</feature>
<accession>A0A3A6PFT4</accession>
<dbReference type="GO" id="GO:0042907">
    <property type="term" value="F:xanthine transmembrane transporter activity"/>
    <property type="evidence" value="ECO:0007669"/>
    <property type="project" value="TreeGrafter"/>
</dbReference>
<proteinExistence type="inferred from homology"/>
<evidence type="ECO:0000256" key="5">
    <source>
        <dbReference type="ARBA" id="ARBA00022989"/>
    </source>
</evidence>
<feature type="transmembrane region" description="Helical" evidence="7">
    <location>
        <begin position="339"/>
        <end position="357"/>
    </location>
</feature>
<evidence type="ECO:0000256" key="1">
    <source>
        <dbReference type="ARBA" id="ARBA00004141"/>
    </source>
</evidence>
<keyword evidence="4 7" id="KW-0812">Transmembrane</keyword>
<evidence type="ECO:0000313" key="8">
    <source>
        <dbReference type="EMBL" id="RJX39877.1"/>
    </source>
</evidence>